<dbReference type="GO" id="GO:0036199">
    <property type="term" value="F:cholest-4-en-3-one 26-monooxygenase activity"/>
    <property type="evidence" value="ECO:0007669"/>
    <property type="project" value="TreeGrafter"/>
</dbReference>
<keyword evidence="4 7" id="KW-0560">Oxidoreductase</keyword>
<dbReference type="PROSITE" id="PS00086">
    <property type="entry name" value="CYTOCHROME_P450"/>
    <property type="match status" value="1"/>
</dbReference>
<evidence type="ECO:0000256" key="2">
    <source>
        <dbReference type="ARBA" id="ARBA00022617"/>
    </source>
</evidence>
<evidence type="ECO:0000256" key="6">
    <source>
        <dbReference type="ARBA" id="ARBA00023033"/>
    </source>
</evidence>
<organism evidence="8 9">
    <name type="scientific">Nonomuraea endophytica</name>
    <dbReference type="NCBI Taxonomy" id="714136"/>
    <lineage>
        <taxon>Bacteria</taxon>
        <taxon>Bacillati</taxon>
        <taxon>Actinomycetota</taxon>
        <taxon>Actinomycetes</taxon>
        <taxon>Streptosporangiales</taxon>
        <taxon>Streptosporangiaceae</taxon>
        <taxon>Nonomuraea</taxon>
    </lineage>
</organism>
<protein>
    <recommendedName>
        <fullName evidence="10">Cytochrome P450</fullName>
    </recommendedName>
</protein>
<evidence type="ECO:0008006" key="10">
    <source>
        <dbReference type="Google" id="ProtNLM"/>
    </source>
</evidence>
<gene>
    <name evidence="8" type="ORF">HNR40_007216</name>
</gene>
<sequence>MVVYNPNDATLQRDPYPTYEALRNEQPVYHNPDLDFYALSRHADVAAVWRDSQGVYSSDHGVTLEQWSPDARRSMSFLAMDPPDHTAVRGLISRAFTPGRIHRLEPRIRELARTYATTAIEQGSFDFITGFAARVPVDVISELIGVPAADRPMLLRLSQQIIQRDDLTGRLTAGVRQANLELHTYYRQLITERRRQPQDDLATALLEAELDGRRLQDADVAATLMLLGVAGNETTIKLIGTAWRLAWTHPDLREQIWTGRIPVRAWAEETLRFEGPSQYTMRRTTRSLTLHGVTIPQDARVLLVIAAANRDDRAFPDADRYDPRRDTSQTLAFGLGPHFCLGASLARLEAAVVLEELVSAVEVNYDIDPAGVRWAGSPSIRGLVTLPTTVKPRGRRAADPTH</sequence>
<keyword evidence="2 7" id="KW-0349">Heme</keyword>
<dbReference type="GO" id="GO:0020037">
    <property type="term" value="F:heme binding"/>
    <property type="evidence" value="ECO:0007669"/>
    <property type="project" value="InterPro"/>
</dbReference>
<reference evidence="8 9" key="1">
    <citation type="submission" date="2020-08" db="EMBL/GenBank/DDBJ databases">
        <title>Genomic Encyclopedia of Type Strains, Phase IV (KMG-IV): sequencing the most valuable type-strain genomes for metagenomic binning, comparative biology and taxonomic classification.</title>
        <authorList>
            <person name="Goeker M."/>
        </authorList>
    </citation>
    <scope>NUCLEOTIDE SEQUENCE [LARGE SCALE GENOMIC DNA]</scope>
    <source>
        <strain evidence="8 9">DSM 45385</strain>
    </source>
</reference>
<keyword evidence="5 7" id="KW-0408">Iron</keyword>
<evidence type="ECO:0000313" key="9">
    <source>
        <dbReference type="Proteomes" id="UP000568380"/>
    </source>
</evidence>
<name>A0A7W8A8S5_9ACTN</name>
<dbReference type="SUPFAM" id="SSF48264">
    <property type="entry name" value="Cytochrome P450"/>
    <property type="match status" value="1"/>
</dbReference>
<dbReference type="AlphaFoldDB" id="A0A7W8A8S5"/>
<keyword evidence="9" id="KW-1185">Reference proteome</keyword>
<dbReference type="Gene3D" id="1.10.630.10">
    <property type="entry name" value="Cytochrome P450"/>
    <property type="match status" value="1"/>
</dbReference>
<evidence type="ECO:0000256" key="7">
    <source>
        <dbReference type="RuleBase" id="RU000461"/>
    </source>
</evidence>
<accession>A0A7W8A8S5</accession>
<dbReference type="InterPro" id="IPR002397">
    <property type="entry name" value="Cyt_P450_B"/>
</dbReference>
<keyword evidence="3 7" id="KW-0479">Metal-binding</keyword>
<dbReference type="PRINTS" id="PR00359">
    <property type="entry name" value="BP450"/>
</dbReference>
<dbReference type="PANTHER" id="PTHR46696:SF4">
    <property type="entry name" value="BIOTIN BIOSYNTHESIS CYTOCHROME P450"/>
    <property type="match status" value="1"/>
</dbReference>
<evidence type="ECO:0000313" key="8">
    <source>
        <dbReference type="EMBL" id="MBB5081721.1"/>
    </source>
</evidence>
<comment type="caution">
    <text evidence="8">The sequence shown here is derived from an EMBL/GenBank/DDBJ whole genome shotgun (WGS) entry which is preliminary data.</text>
</comment>
<dbReference type="InterPro" id="IPR001128">
    <property type="entry name" value="Cyt_P450"/>
</dbReference>
<keyword evidence="6 7" id="KW-0503">Monooxygenase</keyword>
<dbReference type="PANTHER" id="PTHR46696">
    <property type="entry name" value="P450, PUTATIVE (EUROFUNG)-RELATED"/>
    <property type="match status" value="1"/>
</dbReference>
<evidence type="ECO:0000256" key="5">
    <source>
        <dbReference type="ARBA" id="ARBA00023004"/>
    </source>
</evidence>
<evidence type="ECO:0000256" key="4">
    <source>
        <dbReference type="ARBA" id="ARBA00023002"/>
    </source>
</evidence>
<dbReference type="InterPro" id="IPR017972">
    <property type="entry name" value="Cyt_P450_CS"/>
</dbReference>
<dbReference type="Proteomes" id="UP000568380">
    <property type="component" value="Unassembled WGS sequence"/>
</dbReference>
<evidence type="ECO:0000256" key="3">
    <source>
        <dbReference type="ARBA" id="ARBA00022723"/>
    </source>
</evidence>
<proteinExistence type="inferred from homology"/>
<comment type="similarity">
    <text evidence="1 7">Belongs to the cytochrome P450 family.</text>
</comment>
<dbReference type="GO" id="GO:0008395">
    <property type="term" value="F:steroid hydroxylase activity"/>
    <property type="evidence" value="ECO:0007669"/>
    <property type="project" value="TreeGrafter"/>
</dbReference>
<dbReference type="EMBL" id="JACHIN010000011">
    <property type="protein sequence ID" value="MBB5081721.1"/>
    <property type="molecule type" value="Genomic_DNA"/>
</dbReference>
<dbReference type="FunFam" id="1.10.630.10:FF:000018">
    <property type="entry name" value="Cytochrome P450 monooxygenase"/>
    <property type="match status" value="1"/>
</dbReference>
<dbReference type="RefSeq" id="WP_184969308.1">
    <property type="nucleotide sequence ID" value="NZ_JACHIN010000011.1"/>
</dbReference>
<dbReference type="InterPro" id="IPR036396">
    <property type="entry name" value="Cyt_P450_sf"/>
</dbReference>
<evidence type="ECO:0000256" key="1">
    <source>
        <dbReference type="ARBA" id="ARBA00010617"/>
    </source>
</evidence>
<dbReference type="Pfam" id="PF00067">
    <property type="entry name" value="p450"/>
    <property type="match status" value="1"/>
</dbReference>
<dbReference type="GO" id="GO:0005506">
    <property type="term" value="F:iron ion binding"/>
    <property type="evidence" value="ECO:0007669"/>
    <property type="project" value="InterPro"/>
</dbReference>
<dbReference type="GO" id="GO:0006707">
    <property type="term" value="P:cholesterol catabolic process"/>
    <property type="evidence" value="ECO:0007669"/>
    <property type="project" value="TreeGrafter"/>
</dbReference>